<accession>A0AA35SAX7</accession>
<proteinExistence type="predicted"/>
<dbReference type="AlphaFoldDB" id="A0AA35SAX7"/>
<dbReference type="InterPro" id="IPR001849">
    <property type="entry name" value="PH_domain"/>
</dbReference>
<feature type="compositionally biased region" description="Pro residues" evidence="1">
    <location>
        <begin position="78"/>
        <end position="90"/>
    </location>
</feature>
<dbReference type="InterPro" id="IPR011993">
    <property type="entry name" value="PH-like_dom_sf"/>
</dbReference>
<name>A0AA35SAX7_GEOBA</name>
<organism evidence="3 4">
    <name type="scientific">Geodia barretti</name>
    <name type="common">Barrett's horny sponge</name>
    <dbReference type="NCBI Taxonomy" id="519541"/>
    <lineage>
        <taxon>Eukaryota</taxon>
        <taxon>Metazoa</taxon>
        <taxon>Porifera</taxon>
        <taxon>Demospongiae</taxon>
        <taxon>Heteroscleromorpha</taxon>
        <taxon>Tetractinellida</taxon>
        <taxon>Astrophorina</taxon>
        <taxon>Geodiidae</taxon>
        <taxon>Geodia</taxon>
    </lineage>
</organism>
<keyword evidence="4" id="KW-1185">Reference proteome</keyword>
<reference evidence="3" key="1">
    <citation type="submission" date="2023-03" db="EMBL/GenBank/DDBJ databases">
        <authorList>
            <person name="Steffen K."/>
            <person name="Cardenas P."/>
        </authorList>
    </citation>
    <scope>NUCLEOTIDE SEQUENCE</scope>
</reference>
<evidence type="ECO:0000259" key="2">
    <source>
        <dbReference type="PROSITE" id="PS50003"/>
    </source>
</evidence>
<protein>
    <recommendedName>
        <fullName evidence="2">PH domain-containing protein</fullName>
    </recommendedName>
</protein>
<dbReference type="SUPFAM" id="SSF50729">
    <property type="entry name" value="PH domain-like"/>
    <property type="match status" value="1"/>
</dbReference>
<feature type="region of interest" description="Disordered" evidence="1">
    <location>
        <begin position="72"/>
        <end position="91"/>
    </location>
</feature>
<dbReference type="InterPro" id="IPR041681">
    <property type="entry name" value="PH_9"/>
</dbReference>
<evidence type="ECO:0000313" key="3">
    <source>
        <dbReference type="EMBL" id="CAI8026104.1"/>
    </source>
</evidence>
<feature type="domain" description="PH" evidence="2">
    <location>
        <begin position="27"/>
        <end position="157"/>
    </location>
</feature>
<dbReference type="SMART" id="SM00233">
    <property type="entry name" value="PH"/>
    <property type="match status" value="1"/>
</dbReference>
<dbReference type="Gene3D" id="2.30.29.30">
    <property type="entry name" value="Pleckstrin-homology domain (PH domain)/Phosphotyrosine-binding domain (PTB)"/>
    <property type="match status" value="1"/>
</dbReference>
<evidence type="ECO:0000313" key="4">
    <source>
        <dbReference type="Proteomes" id="UP001174909"/>
    </source>
</evidence>
<comment type="caution">
    <text evidence="3">The sequence shown here is derived from an EMBL/GenBank/DDBJ whole genome shotgun (WGS) entry which is preliminary data.</text>
</comment>
<dbReference type="PROSITE" id="PS50003">
    <property type="entry name" value="PH_DOMAIN"/>
    <property type="match status" value="1"/>
</dbReference>
<gene>
    <name evidence="3" type="ORF">GBAR_LOCUS15042</name>
</gene>
<sequence length="207" mass="23537">MEFEVGTGLVQNPGFVYGSSAPDCHSEPPLSGFLNRKCVVEPGGRKSKDRSWQTFWCQLKGVSLEFHRVDGVKSEGSKPPPRDIFPPPHMPQHKAGFVSVDGATAEDDYTSQIGKDLQKRRSWLFELTLPNQMIYLLQAPNGTQRAQWIQHIRRAASGKGEDIESRKLKAARCSVRHRSRQNVYVIIYYRFNTVHRSDEVFACVIYV</sequence>
<dbReference type="Pfam" id="PF15410">
    <property type="entry name" value="PH_9"/>
    <property type="match status" value="1"/>
</dbReference>
<dbReference type="EMBL" id="CASHTH010002199">
    <property type="protein sequence ID" value="CAI8026104.1"/>
    <property type="molecule type" value="Genomic_DNA"/>
</dbReference>
<evidence type="ECO:0000256" key="1">
    <source>
        <dbReference type="SAM" id="MobiDB-lite"/>
    </source>
</evidence>
<dbReference type="Proteomes" id="UP001174909">
    <property type="component" value="Unassembled WGS sequence"/>
</dbReference>